<evidence type="ECO:0000256" key="2">
    <source>
        <dbReference type="SAM" id="MobiDB-lite"/>
    </source>
</evidence>
<evidence type="ECO:0000259" key="3">
    <source>
        <dbReference type="PROSITE" id="PS51736"/>
    </source>
</evidence>
<dbReference type="PROSITE" id="PS51737">
    <property type="entry name" value="RECOMBINASE_DNA_BIND"/>
    <property type="match status" value="1"/>
</dbReference>
<reference evidence="5 6" key="1">
    <citation type="submission" date="2017-06" db="EMBL/GenBank/DDBJ databases">
        <title>Azoarcus.</title>
        <authorList>
            <person name="Woo J.-H."/>
            <person name="Kim H.-S."/>
        </authorList>
    </citation>
    <scope>NUCLEOTIDE SEQUENCE [LARGE SCALE GENOMIC DNA]</scope>
    <source>
        <strain evidence="5 6">TSPY31</strain>
    </source>
</reference>
<dbReference type="InterPro" id="IPR038109">
    <property type="entry name" value="DNA_bind_recomb_sf"/>
</dbReference>
<proteinExistence type="predicted"/>
<dbReference type="Gene3D" id="3.40.50.1390">
    <property type="entry name" value="Resolvase, N-terminal catalytic domain"/>
    <property type="match status" value="1"/>
</dbReference>
<dbReference type="EMBL" id="CP022187">
    <property type="protein sequence ID" value="AWI74202.1"/>
    <property type="molecule type" value="Genomic_DNA"/>
</dbReference>
<accession>A0A2U8GKV1</accession>
<keyword evidence="1" id="KW-0175">Coiled coil</keyword>
<dbReference type="SMART" id="SM00857">
    <property type="entry name" value="Resolvase"/>
    <property type="match status" value="1"/>
</dbReference>
<dbReference type="GO" id="GO:0003677">
    <property type="term" value="F:DNA binding"/>
    <property type="evidence" value="ECO:0007669"/>
    <property type="project" value="InterPro"/>
</dbReference>
<protein>
    <recommendedName>
        <fullName evidence="7">Recombinase family protein</fullName>
    </recommendedName>
</protein>
<feature type="domain" description="Recombinase" evidence="4">
    <location>
        <begin position="171"/>
        <end position="307"/>
    </location>
</feature>
<dbReference type="PANTHER" id="PTHR30461:SF23">
    <property type="entry name" value="DNA RECOMBINASE-RELATED"/>
    <property type="match status" value="1"/>
</dbReference>
<dbReference type="CDD" id="cd00338">
    <property type="entry name" value="Ser_Recombinase"/>
    <property type="match status" value="1"/>
</dbReference>
<dbReference type="SUPFAM" id="SSF53041">
    <property type="entry name" value="Resolvase-like"/>
    <property type="match status" value="1"/>
</dbReference>
<dbReference type="Pfam" id="PF00239">
    <property type="entry name" value="Resolvase"/>
    <property type="match status" value="1"/>
</dbReference>
<dbReference type="InterPro" id="IPR011109">
    <property type="entry name" value="DNA_bind_recombinase_dom"/>
</dbReference>
<dbReference type="KEGG" id="acom:CEW83_02340"/>
<name>A0A2U8GKV1_9RHOO</name>
<gene>
    <name evidence="5" type="ORF">CEW83_02340</name>
</gene>
<organism evidence="5 6">
    <name type="scientific">Parazoarcus communis</name>
    <dbReference type="NCBI Taxonomy" id="41977"/>
    <lineage>
        <taxon>Bacteria</taxon>
        <taxon>Pseudomonadati</taxon>
        <taxon>Pseudomonadota</taxon>
        <taxon>Betaproteobacteria</taxon>
        <taxon>Rhodocyclales</taxon>
        <taxon>Zoogloeaceae</taxon>
        <taxon>Parazoarcus</taxon>
    </lineage>
</organism>
<sequence length="582" mass="64570">MSTSATLLQVAASTLAFYARYSDESQSPTSIDDQLRRCRDIAERHGYPTSNALVFTDEEVSSFRADKAASREGYRKLMDAWEQGRIDILIVDELSRLARNGRQQLELFESIDSTGVRFLTANGIDSALEGWRLVFNIQGMMAQEESRATSFRVIRGMRGQLERGYMIAQPPIGYQSERVLENGRELGTKWSVDEASASLVREMYARRGKGESFGSIAAWLNGCGVPTPRNGRLWRAAGIQRLLENAIYRGEFILNGSSFAKTKARKLRKKTKLTPQAISFDRPLLRIVSDEVWYAAQPRSRSGEGRTQYGGGRNIYSGWMRCGHCGSLLSATSGGSAFSCGGCISNRRAADPAAPAAVPTISKRGIEQVVRHALSYTLSADRLDELRERLKERLSEDPESELKRLRLAREHAKQRAQRVLRLISLDPDSDELAETEYAAAKDALKVAEQALKRAEGSADVLLKRDLVAQLSLTPEDLAGKLLDGELEVAHVRTVLSRLFSHFVLTGREGRVSIFHIEFRPGVAAAWLTDSAVVDESICALEVRISCSAKRPVEWKLEAQRVKPRSPLPSGPGHEVTRSRGQS</sequence>
<keyword evidence="6" id="KW-1185">Reference proteome</keyword>
<dbReference type="InterPro" id="IPR036162">
    <property type="entry name" value="Resolvase-like_N_sf"/>
</dbReference>
<dbReference type="PROSITE" id="PS51736">
    <property type="entry name" value="RECOMBINASES_3"/>
    <property type="match status" value="1"/>
</dbReference>
<dbReference type="Gene3D" id="3.90.1750.20">
    <property type="entry name" value="Putative Large Serine Recombinase, Chain B, Domain 2"/>
    <property type="match status" value="1"/>
</dbReference>
<dbReference type="RefSeq" id="WP_108947910.1">
    <property type="nucleotide sequence ID" value="NZ_CP022187.1"/>
</dbReference>
<dbReference type="GO" id="GO:0000150">
    <property type="term" value="F:DNA strand exchange activity"/>
    <property type="evidence" value="ECO:0007669"/>
    <property type="project" value="InterPro"/>
</dbReference>
<dbReference type="AlphaFoldDB" id="A0A2U8GKV1"/>
<dbReference type="InterPro" id="IPR050639">
    <property type="entry name" value="SSR_resolvase"/>
</dbReference>
<evidence type="ECO:0000313" key="5">
    <source>
        <dbReference type="EMBL" id="AWI74202.1"/>
    </source>
</evidence>
<feature type="domain" description="Resolvase/invertase-type recombinase catalytic" evidence="3">
    <location>
        <begin position="14"/>
        <end position="164"/>
    </location>
</feature>
<evidence type="ECO:0000313" key="6">
    <source>
        <dbReference type="Proteomes" id="UP000244930"/>
    </source>
</evidence>
<evidence type="ECO:0000259" key="4">
    <source>
        <dbReference type="PROSITE" id="PS51737"/>
    </source>
</evidence>
<evidence type="ECO:0008006" key="7">
    <source>
        <dbReference type="Google" id="ProtNLM"/>
    </source>
</evidence>
<dbReference type="Pfam" id="PF07508">
    <property type="entry name" value="Recombinase"/>
    <property type="match status" value="1"/>
</dbReference>
<feature type="coiled-coil region" evidence="1">
    <location>
        <begin position="402"/>
        <end position="464"/>
    </location>
</feature>
<dbReference type="PANTHER" id="PTHR30461">
    <property type="entry name" value="DNA-INVERTASE FROM LAMBDOID PROPHAGE"/>
    <property type="match status" value="1"/>
</dbReference>
<dbReference type="InterPro" id="IPR006119">
    <property type="entry name" value="Resolv_N"/>
</dbReference>
<evidence type="ECO:0000256" key="1">
    <source>
        <dbReference type="SAM" id="Coils"/>
    </source>
</evidence>
<dbReference type="Proteomes" id="UP000244930">
    <property type="component" value="Chromosome"/>
</dbReference>
<feature type="region of interest" description="Disordered" evidence="2">
    <location>
        <begin position="560"/>
        <end position="582"/>
    </location>
</feature>